<keyword evidence="1" id="KW-1133">Transmembrane helix</keyword>
<organism evidence="2 3">
    <name type="scientific">Pseudomonas asiatica</name>
    <dbReference type="NCBI Taxonomy" id="2219225"/>
    <lineage>
        <taxon>Bacteria</taxon>
        <taxon>Pseudomonadati</taxon>
        <taxon>Pseudomonadota</taxon>
        <taxon>Gammaproteobacteria</taxon>
        <taxon>Pseudomonadales</taxon>
        <taxon>Pseudomonadaceae</taxon>
        <taxon>Pseudomonas</taxon>
    </lineage>
</organism>
<keyword evidence="1" id="KW-0812">Transmembrane</keyword>
<dbReference type="Proteomes" id="UP001292116">
    <property type="component" value="Unassembled WGS sequence"/>
</dbReference>
<comment type="caution">
    <text evidence="2">The sequence shown here is derived from an EMBL/GenBank/DDBJ whole genome shotgun (WGS) entry which is preliminary data.</text>
</comment>
<protein>
    <submittedName>
        <fullName evidence="2">Uncharacterized protein</fullName>
    </submittedName>
</protein>
<proteinExistence type="predicted"/>
<dbReference type="RefSeq" id="WP_322491978.1">
    <property type="nucleotide sequence ID" value="NZ_JAXUBM010000032.1"/>
</dbReference>
<gene>
    <name evidence="2" type="ORF">SOW75_22630</name>
</gene>
<sequence length="174" mass="19945">MEWLSGFLEKWKVLNILMFVITTTSTLMGIVLGWKQFYHDYLSVQVSMPLWMLFLIVLIVFISLLLIAARKKTTKDRPLEVVADMEFGVQRIDVNGKHFKRCKFQGSEILLSVSRGFGLEDCQFSGSRFTWGESESKVIEAMTAMYKEPSLRYLIEGSFENVKKGTTPKSVNPV</sequence>
<evidence type="ECO:0000256" key="1">
    <source>
        <dbReference type="SAM" id="Phobius"/>
    </source>
</evidence>
<evidence type="ECO:0000313" key="2">
    <source>
        <dbReference type="EMBL" id="MDZ5740985.1"/>
    </source>
</evidence>
<accession>A0ABU5L4A9</accession>
<reference evidence="2 3" key="1">
    <citation type="submission" date="2023-11" db="EMBL/GenBank/DDBJ databases">
        <title>Draft genomes analysis of Pseudomonas asiatica isolated from milk, feces and farm soil of cows suffering from clinical mastitis.</title>
        <authorList>
            <person name="Rahman T."/>
            <person name="Das Z.C."/>
            <person name="Hoque M.N."/>
        </authorList>
    </citation>
    <scope>NUCLEOTIDE SEQUENCE [LARGE SCALE GENOMIC DNA]</scope>
    <source>
        <strain evidence="2 3">2F2</strain>
    </source>
</reference>
<feature type="transmembrane region" description="Helical" evidence="1">
    <location>
        <begin position="12"/>
        <end position="34"/>
    </location>
</feature>
<keyword evidence="1" id="KW-0472">Membrane</keyword>
<evidence type="ECO:0000313" key="3">
    <source>
        <dbReference type="Proteomes" id="UP001292116"/>
    </source>
</evidence>
<dbReference type="EMBL" id="JAXUBM010000032">
    <property type="protein sequence ID" value="MDZ5740985.1"/>
    <property type="molecule type" value="Genomic_DNA"/>
</dbReference>
<feature type="transmembrane region" description="Helical" evidence="1">
    <location>
        <begin position="46"/>
        <end position="69"/>
    </location>
</feature>
<name>A0ABU5L4A9_9PSED</name>
<keyword evidence="3" id="KW-1185">Reference proteome</keyword>